<reference evidence="1" key="1">
    <citation type="submission" date="2018-02" db="EMBL/GenBank/DDBJ databases">
        <title>The genomes of Aspergillus section Nigri reveals drivers in fungal speciation.</title>
        <authorList>
            <consortium name="DOE Joint Genome Institute"/>
            <person name="Vesth T.C."/>
            <person name="Nybo J."/>
            <person name="Theobald S."/>
            <person name="Brandl J."/>
            <person name="Frisvad J.C."/>
            <person name="Nielsen K.F."/>
            <person name="Lyhne E.K."/>
            <person name="Kogle M.E."/>
            <person name="Kuo A."/>
            <person name="Riley R."/>
            <person name="Clum A."/>
            <person name="Nolan M."/>
            <person name="Lipzen A."/>
            <person name="Salamov A."/>
            <person name="Henrissat B."/>
            <person name="Wiebenga A."/>
            <person name="De vries R.P."/>
            <person name="Grigoriev I.V."/>
            <person name="Mortensen U.H."/>
            <person name="Andersen M.R."/>
            <person name="Baker S.E."/>
        </authorList>
    </citation>
    <scope>NUCLEOTIDE SEQUENCE</scope>
    <source>
        <strain evidence="1">CBS 121060</strain>
    </source>
</reference>
<accession>A0ACD1H594</accession>
<sequence>MSTRPASDPGNGISHGTLTFGLLTPQLIVNIIRKNFPALQDRVPAGHPSQTLPPGVHPTGWDMTVSLDILSKGLPQGRWKYIDLETMSRIR</sequence>
<dbReference type="EMBL" id="KZ824964">
    <property type="protein sequence ID" value="RAH68787.1"/>
    <property type="molecule type" value="Genomic_DNA"/>
</dbReference>
<evidence type="ECO:0000313" key="1">
    <source>
        <dbReference type="EMBL" id="RAH68787.1"/>
    </source>
</evidence>
<evidence type="ECO:0000313" key="2">
    <source>
        <dbReference type="Proteomes" id="UP000249661"/>
    </source>
</evidence>
<name>A0ACD1H594_9EURO</name>
<organism evidence="1 2">
    <name type="scientific">Aspergillus aculeatinus CBS 121060</name>
    <dbReference type="NCBI Taxonomy" id="1448322"/>
    <lineage>
        <taxon>Eukaryota</taxon>
        <taxon>Fungi</taxon>
        <taxon>Dikarya</taxon>
        <taxon>Ascomycota</taxon>
        <taxon>Pezizomycotina</taxon>
        <taxon>Eurotiomycetes</taxon>
        <taxon>Eurotiomycetidae</taxon>
        <taxon>Eurotiales</taxon>
        <taxon>Aspergillaceae</taxon>
        <taxon>Aspergillus</taxon>
        <taxon>Aspergillus subgen. Circumdati</taxon>
    </lineage>
</organism>
<gene>
    <name evidence="1" type="ORF">BO66DRAFT_439798</name>
</gene>
<protein>
    <submittedName>
        <fullName evidence="1">Uncharacterized protein</fullName>
    </submittedName>
</protein>
<dbReference type="Proteomes" id="UP000249661">
    <property type="component" value="Unassembled WGS sequence"/>
</dbReference>
<keyword evidence="2" id="KW-1185">Reference proteome</keyword>
<proteinExistence type="predicted"/>